<keyword evidence="2" id="KW-0812">Transmembrane</keyword>
<evidence type="ECO:0008006" key="5">
    <source>
        <dbReference type="Google" id="ProtNLM"/>
    </source>
</evidence>
<keyword evidence="2" id="KW-0472">Membrane</keyword>
<protein>
    <recommendedName>
        <fullName evidence="5">Translation initiation factor IF-2</fullName>
    </recommendedName>
</protein>
<dbReference type="Proteomes" id="UP000184390">
    <property type="component" value="Unassembled WGS sequence"/>
</dbReference>
<organism evidence="3 4">
    <name type="scientific">Actinomyces denticolens</name>
    <dbReference type="NCBI Taxonomy" id="52767"/>
    <lineage>
        <taxon>Bacteria</taxon>
        <taxon>Bacillati</taxon>
        <taxon>Actinomycetota</taxon>
        <taxon>Actinomycetes</taxon>
        <taxon>Actinomycetales</taxon>
        <taxon>Actinomycetaceae</taxon>
        <taxon>Actinomyces</taxon>
    </lineage>
</organism>
<dbReference type="EMBL" id="FQYL01000006">
    <property type="protein sequence ID" value="SHI86959.1"/>
    <property type="molecule type" value="Genomic_DNA"/>
</dbReference>
<evidence type="ECO:0000256" key="2">
    <source>
        <dbReference type="SAM" id="Phobius"/>
    </source>
</evidence>
<keyword evidence="2" id="KW-1133">Transmembrane helix</keyword>
<name>A0ABY1IAG8_9ACTO</name>
<keyword evidence="4" id="KW-1185">Reference proteome</keyword>
<proteinExistence type="predicted"/>
<sequence length="225" mass="22511">MSESRSAATALANDQESEVVGTWAPMGWEPLDPGFGDDPFGSVLGDPLMGSPLLDDGDAAAAPGQGDPLRAADGGPGESNPVARALAAQQAQQVEELRAAARRYLDQAASPHSVGRPAAAPAERSGAARPGRAAGRPAGPPVRGGLPPEPAAPYGIHGAHGAAPAMRPPRGAATPGLAPGGRPRPHPARVAGRPAPRGGDAQSKGSTSAIGFIIMLVLMILSILR</sequence>
<feature type="transmembrane region" description="Helical" evidence="2">
    <location>
        <begin position="205"/>
        <end position="224"/>
    </location>
</feature>
<feature type="region of interest" description="Disordered" evidence="1">
    <location>
        <begin position="1"/>
        <end position="90"/>
    </location>
</feature>
<feature type="compositionally biased region" description="Low complexity" evidence="1">
    <location>
        <begin position="188"/>
        <end position="201"/>
    </location>
</feature>
<evidence type="ECO:0000313" key="3">
    <source>
        <dbReference type="EMBL" id="SHI86959.1"/>
    </source>
</evidence>
<accession>A0ABY1IAG8</accession>
<reference evidence="3 4" key="1">
    <citation type="submission" date="2016-11" db="EMBL/GenBank/DDBJ databases">
        <authorList>
            <person name="Varghese N."/>
            <person name="Submissions S."/>
        </authorList>
    </citation>
    <scope>NUCLEOTIDE SEQUENCE [LARGE SCALE GENOMIC DNA]</scope>
    <source>
        <strain evidence="3 4">PA</strain>
    </source>
</reference>
<gene>
    <name evidence="3" type="ORF">SAMN05216246_10670</name>
</gene>
<feature type="region of interest" description="Disordered" evidence="1">
    <location>
        <begin position="102"/>
        <end position="205"/>
    </location>
</feature>
<evidence type="ECO:0000313" key="4">
    <source>
        <dbReference type="Proteomes" id="UP000184390"/>
    </source>
</evidence>
<feature type="compositionally biased region" description="Low complexity" evidence="1">
    <location>
        <begin position="59"/>
        <end position="69"/>
    </location>
</feature>
<comment type="caution">
    <text evidence="3">The sequence shown here is derived from an EMBL/GenBank/DDBJ whole genome shotgun (WGS) entry which is preliminary data.</text>
</comment>
<feature type="compositionally biased region" description="Low complexity" evidence="1">
    <location>
        <begin position="157"/>
        <end position="181"/>
    </location>
</feature>
<evidence type="ECO:0000256" key="1">
    <source>
        <dbReference type="SAM" id="MobiDB-lite"/>
    </source>
</evidence>
<dbReference type="RefSeq" id="WP_073452773.1">
    <property type="nucleotide sequence ID" value="NZ_FQYL01000006.1"/>
</dbReference>
<feature type="compositionally biased region" description="Low complexity" evidence="1">
    <location>
        <begin position="115"/>
        <end position="146"/>
    </location>
</feature>